<dbReference type="PANTHER" id="PTHR32060">
    <property type="entry name" value="TAIL-SPECIFIC PROTEASE"/>
    <property type="match status" value="1"/>
</dbReference>
<evidence type="ECO:0000313" key="8">
    <source>
        <dbReference type="EMBL" id="OGG59684.1"/>
    </source>
</evidence>
<dbReference type="Pfam" id="PF17820">
    <property type="entry name" value="PDZ_6"/>
    <property type="match status" value="1"/>
</dbReference>
<reference evidence="8 9" key="1">
    <citation type="journal article" date="2016" name="Nat. Commun.">
        <title>Thousands of microbial genomes shed light on interconnected biogeochemical processes in an aquifer system.</title>
        <authorList>
            <person name="Anantharaman K."/>
            <person name="Brown C.T."/>
            <person name="Hug L.A."/>
            <person name="Sharon I."/>
            <person name="Castelle C.J."/>
            <person name="Probst A.J."/>
            <person name="Thomas B.C."/>
            <person name="Singh A."/>
            <person name="Wilkins M.J."/>
            <person name="Karaoz U."/>
            <person name="Brodie E.L."/>
            <person name="Williams K.H."/>
            <person name="Hubbard S.S."/>
            <person name="Banfield J.F."/>
        </authorList>
    </citation>
    <scope>NUCLEOTIDE SEQUENCE [LARGE SCALE GENOMIC DNA]</scope>
</reference>
<dbReference type="GO" id="GO:0030288">
    <property type="term" value="C:outer membrane-bounded periplasmic space"/>
    <property type="evidence" value="ECO:0007669"/>
    <property type="project" value="TreeGrafter"/>
</dbReference>
<evidence type="ECO:0000256" key="6">
    <source>
        <dbReference type="SAM" id="Phobius"/>
    </source>
</evidence>
<evidence type="ECO:0000256" key="4">
    <source>
        <dbReference type="ARBA" id="ARBA00022825"/>
    </source>
</evidence>
<dbReference type="Pfam" id="PF03572">
    <property type="entry name" value="Peptidase_S41"/>
    <property type="match status" value="1"/>
</dbReference>
<dbReference type="Gene3D" id="3.30.750.44">
    <property type="match status" value="1"/>
</dbReference>
<dbReference type="GO" id="GO:0007165">
    <property type="term" value="P:signal transduction"/>
    <property type="evidence" value="ECO:0007669"/>
    <property type="project" value="TreeGrafter"/>
</dbReference>
<dbReference type="PANTHER" id="PTHR32060:SF30">
    <property type="entry name" value="CARBOXY-TERMINAL PROCESSING PROTEASE CTPA"/>
    <property type="match status" value="1"/>
</dbReference>
<dbReference type="NCBIfam" id="TIGR00225">
    <property type="entry name" value="prc"/>
    <property type="match status" value="1"/>
</dbReference>
<dbReference type="Gene3D" id="3.90.226.10">
    <property type="entry name" value="2-enoyl-CoA Hydratase, Chain A, domain 1"/>
    <property type="match status" value="1"/>
</dbReference>
<accession>A0A1F6DE41</accession>
<dbReference type="Proteomes" id="UP000178042">
    <property type="component" value="Unassembled WGS sequence"/>
</dbReference>
<dbReference type="AlphaFoldDB" id="A0A1F6DE41"/>
<keyword evidence="6" id="KW-1133">Transmembrane helix</keyword>
<dbReference type="SMART" id="SM00228">
    <property type="entry name" value="PDZ"/>
    <property type="match status" value="1"/>
</dbReference>
<evidence type="ECO:0000256" key="3">
    <source>
        <dbReference type="ARBA" id="ARBA00022801"/>
    </source>
</evidence>
<dbReference type="InterPro" id="IPR001478">
    <property type="entry name" value="PDZ"/>
</dbReference>
<dbReference type="Gene3D" id="2.30.42.10">
    <property type="match status" value="1"/>
</dbReference>
<dbReference type="InterPro" id="IPR004447">
    <property type="entry name" value="Peptidase_S41A"/>
</dbReference>
<organism evidence="8 9">
    <name type="scientific">Candidatus Kaiserbacteria bacterium RIFCSPHIGHO2_02_FULL_49_16</name>
    <dbReference type="NCBI Taxonomy" id="1798490"/>
    <lineage>
        <taxon>Bacteria</taxon>
        <taxon>Candidatus Kaiseribacteriota</taxon>
    </lineage>
</organism>
<dbReference type="SUPFAM" id="SSF52096">
    <property type="entry name" value="ClpP/crotonase"/>
    <property type="match status" value="1"/>
</dbReference>
<evidence type="ECO:0000259" key="7">
    <source>
        <dbReference type="PROSITE" id="PS50106"/>
    </source>
</evidence>
<dbReference type="GO" id="GO:0008236">
    <property type="term" value="F:serine-type peptidase activity"/>
    <property type="evidence" value="ECO:0007669"/>
    <property type="project" value="UniProtKB-KW"/>
</dbReference>
<evidence type="ECO:0000256" key="5">
    <source>
        <dbReference type="RuleBase" id="RU004404"/>
    </source>
</evidence>
<dbReference type="SUPFAM" id="SSF50156">
    <property type="entry name" value="PDZ domain-like"/>
    <property type="match status" value="1"/>
</dbReference>
<dbReference type="InterPro" id="IPR005151">
    <property type="entry name" value="Tail-specific_protease"/>
</dbReference>
<dbReference type="GO" id="GO:0004175">
    <property type="term" value="F:endopeptidase activity"/>
    <property type="evidence" value="ECO:0007669"/>
    <property type="project" value="TreeGrafter"/>
</dbReference>
<comment type="caution">
    <text evidence="8">The sequence shown here is derived from an EMBL/GenBank/DDBJ whole genome shotgun (WGS) entry which is preliminary data.</text>
</comment>
<comment type="similarity">
    <text evidence="1 5">Belongs to the peptidase S41A family.</text>
</comment>
<dbReference type="InterPro" id="IPR029045">
    <property type="entry name" value="ClpP/crotonase-like_dom_sf"/>
</dbReference>
<dbReference type="PROSITE" id="PS50106">
    <property type="entry name" value="PDZ"/>
    <property type="match status" value="1"/>
</dbReference>
<evidence type="ECO:0000313" key="9">
    <source>
        <dbReference type="Proteomes" id="UP000178042"/>
    </source>
</evidence>
<keyword evidence="6" id="KW-0812">Transmembrane</keyword>
<evidence type="ECO:0000256" key="2">
    <source>
        <dbReference type="ARBA" id="ARBA00022670"/>
    </source>
</evidence>
<proteinExistence type="inferred from homology"/>
<sequence length="418" mass="44944">MGIDANKTVSMRNIVVGAFVIGALGLILGYRIGERSVLSKEISLGSSAYIQPSNVDFSPVWKAWNIIDEKFVPAGVATSTPIATSTTEANQDRVWGMVSGLAESLNDPYTYFLPPSDNKLFTDDMSGSFEGVGMEIAVRDQVLTVVSPLKGSPAEKSGIKSGDMVLKIDGIDTKGIDISVAVKKIRGPGGSEVAFTILRDGWSATKEIKVTRGVINVPTIETKTISDGVFVIALMSFTANSADLFRNSLREFIQSGNEKLIIDLRGNPGGYLESAVDMASWFLPTGKVIVTEDYAGNAKNVAHRSRGYDIFTEKLKMVILVDRGSASASEILAGALRYYKNIKLVGVTTFGKGSVQELIDITPETAIKITIARWLSPDGKQIPNTGLIPDVEVKMSDGDVKAKKDPQLDKAVEIINSL</sequence>
<protein>
    <recommendedName>
        <fullName evidence="7">PDZ domain-containing protein</fullName>
    </recommendedName>
</protein>
<dbReference type="SMART" id="SM00245">
    <property type="entry name" value="TSPc"/>
    <property type="match status" value="1"/>
</dbReference>
<dbReference type="FunFam" id="2.30.42.10:FF:000063">
    <property type="entry name" value="Peptidase, S41 family"/>
    <property type="match status" value="1"/>
</dbReference>
<keyword evidence="3 5" id="KW-0378">Hydrolase</keyword>
<feature type="transmembrane region" description="Helical" evidence="6">
    <location>
        <begin position="14"/>
        <end position="33"/>
    </location>
</feature>
<dbReference type="EMBL" id="MFLD01000023">
    <property type="protein sequence ID" value="OGG59684.1"/>
    <property type="molecule type" value="Genomic_DNA"/>
</dbReference>
<keyword evidence="4 5" id="KW-0720">Serine protease</keyword>
<keyword evidence="2 5" id="KW-0645">Protease</keyword>
<dbReference type="CDD" id="cd06782">
    <property type="entry name" value="cpPDZ_CPP-like"/>
    <property type="match status" value="1"/>
</dbReference>
<keyword evidence="6" id="KW-0472">Membrane</keyword>
<gene>
    <name evidence="8" type="ORF">A3C86_01840</name>
</gene>
<evidence type="ECO:0000256" key="1">
    <source>
        <dbReference type="ARBA" id="ARBA00009179"/>
    </source>
</evidence>
<feature type="domain" description="PDZ" evidence="7">
    <location>
        <begin position="126"/>
        <end position="186"/>
    </location>
</feature>
<dbReference type="CDD" id="cd07560">
    <property type="entry name" value="Peptidase_S41_CPP"/>
    <property type="match status" value="1"/>
</dbReference>
<dbReference type="InterPro" id="IPR036034">
    <property type="entry name" value="PDZ_sf"/>
</dbReference>
<dbReference type="GO" id="GO:0006508">
    <property type="term" value="P:proteolysis"/>
    <property type="evidence" value="ECO:0007669"/>
    <property type="project" value="UniProtKB-KW"/>
</dbReference>
<name>A0A1F6DE41_9BACT</name>
<dbReference type="InterPro" id="IPR041489">
    <property type="entry name" value="PDZ_6"/>
</dbReference>